<comment type="similarity">
    <text evidence="2">Belongs to the krueppel C2H2-type zinc-finger protein family.</text>
</comment>
<dbReference type="Proteomes" id="UP000001811">
    <property type="component" value="Unplaced"/>
</dbReference>
<dbReference type="PaxDb" id="9986-ENSOCUP00000026819"/>
<dbReference type="GO" id="GO:0008270">
    <property type="term" value="F:zinc ion binding"/>
    <property type="evidence" value="ECO:0007669"/>
    <property type="project" value="UniProtKB-KW"/>
</dbReference>
<dbReference type="eggNOG" id="KOG1721">
    <property type="taxonomic scope" value="Eukaryota"/>
</dbReference>
<dbReference type="PROSITE" id="PS00028">
    <property type="entry name" value="ZINC_FINGER_C2H2_1"/>
    <property type="match status" value="8"/>
</dbReference>
<keyword evidence="16" id="KW-1185">Reference proteome</keyword>
<dbReference type="FunFam" id="3.30.160.60:FF:002254">
    <property type="entry name" value="Zinc finger protein 540"/>
    <property type="match status" value="1"/>
</dbReference>
<organism evidence="15 16">
    <name type="scientific">Oryctolagus cuniculus</name>
    <name type="common">Rabbit</name>
    <dbReference type="NCBI Taxonomy" id="9986"/>
    <lineage>
        <taxon>Eukaryota</taxon>
        <taxon>Metazoa</taxon>
        <taxon>Chordata</taxon>
        <taxon>Craniata</taxon>
        <taxon>Vertebrata</taxon>
        <taxon>Euteleostomi</taxon>
        <taxon>Mammalia</taxon>
        <taxon>Eutheria</taxon>
        <taxon>Euarchontoglires</taxon>
        <taxon>Glires</taxon>
        <taxon>Lagomorpha</taxon>
        <taxon>Leporidae</taxon>
        <taxon>Oryctolagus</taxon>
    </lineage>
</organism>
<dbReference type="SMART" id="SM00355">
    <property type="entry name" value="ZnF_C2H2"/>
    <property type="match status" value="8"/>
</dbReference>
<evidence type="ECO:0000256" key="11">
    <source>
        <dbReference type="PROSITE-ProRule" id="PRU00042"/>
    </source>
</evidence>
<dbReference type="Pfam" id="PF01352">
    <property type="entry name" value="KRAB"/>
    <property type="match status" value="1"/>
</dbReference>
<feature type="domain" description="KRAB" evidence="14">
    <location>
        <begin position="14"/>
        <end position="85"/>
    </location>
</feature>
<feature type="region of interest" description="Disordered" evidence="12">
    <location>
        <begin position="126"/>
        <end position="150"/>
    </location>
</feature>
<comment type="subcellular location">
    <subcellularLocation>
        <location evidence="1">Nucleus</location>
    </subcellularLocation>
</comment>
<dbReference type="FunFam" id="3.30.160.60:FF:002208">
    <property type="entry name" value="Zinc finger protein 787"/>
    <property type="match status" value="1"/>
</dbReference>
<dbReference type="Ensembl" id="ENSOCUT00000033771.2">
    <property type="protein sequence ID" value="ENSOCUP00000026819.2"/>
    <property type="gene ID" value="ENSOCUG00000029135.2"/>
</dbReference>
<evidence type="ECO:0000259" key="14">
    <source>
        <dbReference type="PROSITE" id="PS50805"/>
    </source>
</evidence>
<keyword evidence="10" id="KW-0539">Nucleus</keyword>
<dbReference type="GO" id="GO:0000977">
    <property type="term" value="F:RNA polymerase II transcription regulatory region sequence-specific DNA binding"/>
    <property type="evidence" value="ECO:0007669"/>
    <property type="project" value="TreeGrafter"/>
</dbReference>
<dbReference type="Pfam" id="PF00096">
    <property type="entry name" value="zf-C2H2"/>
    <property type="match status" value="8"/>
</dbReference>
<dbReference type="SUPFAM" id="SSF109640">
    <property type="entry name" value="KRAB domain (Kruppel-associated box)"/>
    <property type="match status" value="1"/>
</dbReference>
<dbReference type="PANTHER" id="PTHR24381">
    <property type="entry name" value="ZINC FINGER PROTEIN"/>
    <property type="match status" value="1"/>
</dbReference>
<dbReference type="GO" id="GO:0000981">
    <property type="term" value="F:DNA-binding transcription factor activity, RNA polymerase II-specific"/>
    <property type="evidence" value="ECO:0007669"/>
    <property type="project" value="TreeGrafter"/>
</dbReference>
<feature type="region of interest" description="Disordered" evidence="12">
    <location>
        <begin position="84"/>
        <end position="114"/>
    </location>
</feature>
<evidence type="ECO:0000256" key="4">
    <source>
        <dbReference type="ARBA" id="ARBA00022737"/>
    </source>
</evidence>
<keyword evidence="6" id="KW-0862">Zinc</keyword>
<dbReference type="PANTHER" id="PTHR24381:SF390">
    <property type="entry name" value="ZINC FINGER PROTEIN 37 HOMOLOG"/>
    <property type="match status" value="1"/>
</dbReference>
<evidence type="ECO:0000256" key="7">
    <source>
        <dbReference type="ARBA" id="ARBA00023015"/>
    </source>
</evidence>
<evidence type="ECO:0000256" key="10">
    <source>
        <dbReference type="ARBA" id="ARBA00023242"/>
    </source>
</evidence>
<reference evidence="15 16" key="1">
    <citation type="journal article" date="2011" name="Nature">
        <title>A high-resolution map of human evolutionary constraint using 29 mammals.</title>
        <authorList>
            <person name="Lindblad-Toh K."/>
            <person name="Garber M."/>
            <person name="Zuk O."/>
            <person name="Lin M.F."/>
            <person name="Parker B.J."/>
            <person name="Washietl S."/>
            <person name="Kheradpour P."/>
            <person name="Ernst J."/>
            <person name="Jordan G."/>
            <person name="Mauceli E."/>
            <person name="Ward L.D."/>
            <person name="Lowe C.B."/>
            <person name="Holloway A.K."/>
            <person name="Clamp M."/>
            <person name="Gnerre S."/>
            <person name="Alfoldi J."/>
            <person name="Beal K."/>
            <person name="Chang J."/>
            <person name="Clawson H."/>
            <person name="Cuff J."/>
            <person name="Di Palma F."/>
            <person name="Fitzgerald S."/>
            <person name="Flicek P."/>
            <person name="Guttman M."/>
            <person name="Hubisz M.J."/>
            <person name="Jaffe D.B."/>
            <person name="Jungreis I."/>
            <person name="Kent W.J."/>
            <person name="Kostka D."/>
            <person name="Lara M."/>
            <person name="Martins A.L."/>
            <person name="Massingham T."/>
            <person name="Moltke I."/>
            <person name="Raney B.J."/>
            <person name="Rasmussen M.D."/>
            <person name="Robinson J."/>
            <person name="Stark A."/>
            <person name="Vilella A.J."/>
            <person name="Wen J."/>
            <person name="Xie X."/>
            <person name="Zody M.C."/>
            <person name="Baldwin J."/>
            <person name="Bloom T."/>
            <person name="Chin C.W."/>
            <person name="Heiman D."/>
            <person name="Nicol R."/>
            <person name="Nusbaum C."/>
            <person name="Young S."/>
            <person name="Wilkinson J."/>
            <person name="Worley K.C."/>
            <person name="Kovar C.L."/>
            <person name="Muzny D.M."/>
            <person name="Gibbs R.A."/>
            <person name="Cree A."/>
            <person name="Dihn H.H."/>
            <person name="Fowler G."/>
            <person name="Jhangiani S."/>
            <person name="Joshi V."/>
            <person name="Lee S."/>
            <person name="Lewis L.R."/>
            <person name="Nazareth L.V."/>
            <person name="Okwuonu G."/>
            <person name="Santibanez J."/>
            <person name="Warren W.C."/>
            <person name="Mardis E.R."/>
            <person name="Weinstock G.M."/>
            <person name="Wilson R.K."/>
            <person name="Delehaunty K."/>
            <person name="Dooling D."/>
            <person name="Fronik C."/>
            <person name="Fulton L."/>
            <person name="Fulton B."/>
            <person name="Graves T."/>
            <person name="Minx P."/>
            <person name="Sodergren E."/>
            <person name="Birney E."/>
            <person name="Margulies E.H."/>
            <person name="Herrero J."/>
            <person name="Green E.D."/>
            <person name="Haussler D."/>
            <person name="Siepel A."/>
            <person name="Goldman N."/>
            <person name="Pollard K.S."/>
            <person name="Pedersen J.S."/>
            <person name="Lander E.S."/>
            <person name="Kellis M."/>
        </authorList>
    </citation>
    <scope>NUCLEOTIDE SEQUENCE [LARGE SCALE GENOMIC DNA]</scope>
    <source>
        <strain evidence="16">Thorbecke</strain>
    </source>
</reference>
<evidence type="ECO:0000256" key="9">
    <source>
        <dbReference type="ARBA" id="ARBA00023163"/>
    </source>
</evidence>
<keyword evidence="4" id="KW-0677">Repeat</keyword>
<evidence type="ECO:0000313" key="16">
    <source>
        <dbReference type="Proteomes" id="UP000001811"/>
    </source>
</evidence>
<name>U3KNL0_RABIT</name>
<dbReference type="Gene3D" id="3.30.160.60">
    <property type="entry name" value="Classic Zinc Finger"/>
    <property type="match status" value="8"/>
</dbReference>
<feature type="domain" description="C2H2-type" evidence="13">
    <location>
        <begin position="319"/>
        <end position="346"/>
    </location>
</feature>
<reference evidence="15" key="2">
    <citation type="submission" date="2025-08" db="UniProtKB">
        <authorList>
            <consortium name="Ensembl"/>
        </authorList>
    </citation>
    <scope>IDENTIFICATION</scope>
    <source>
        <strain evidence="15">Thorbecke</strain>
    </source>
</reference>
<reference evidence="15" key="3">
    <citation type="submission" date="2025-09" db="UniProtKB">
        <authorList>
            <consortium name="Ensembl"/>
        </authorList>
    </citation>
    <scope>IDENTIFICATION</scope>
    <source>
        <strain evidence="15">Thorbecke</strain>
    </source>
</reference>
<evidence type="ECO:0000256" key="6">
    <source>
        <dbReference type="ARBA" id="ARBA00022833"/>
    </source>
</evidence>
<dbReference type="GO" id="GO:0005634">
    <property type="term" value="C:nucleus"/>
    <property type="evidence" value="ECO:0007669"/>
    <property type="project" value="UniProtKB-SubCell"/>
</dbReference>
<feature type="domain" description="C2H2-type" evidence="13">
    <location>
        <begin position="207"/>
        <end position="234"/>
    </location>
</feature>
<dbReference type="FunFam" id="3.30.160.60:FF:001671">
    <property type="entry name" value="Zinc finger protein 94"/>
    <property type="match status" value="1"/>
</dbReference>
<dbReference type="HOGENOM" id="CLU_002678_0_7_1"/>
<dbReference type="InParanoid" id="U3KNL0"/>
<dbReference type="AlphaFoldDB" id="U3KNL0"/>
<dbReference type="Bgee" id="ENSOCUG00000029135">
    <property type="expression patterns" value="Expressed in frontal cortex and 18 other cell types or tissues"/>
</dbReference>
<dbReference type="GeneTree" id="ENSGT00940000162887"/>
<dbReference type="Gene3D" id="6.10.140.140">
    <property type="match status" value="1"/>
</dbReference>
<dbReference type="CDD" id="cd07765">
    <property type="entry name" value="KRAB_A-box"/>
    <property type="match status" value="1"/>
</dbReference>
<feature type="compositionally biased region" description="Low complexity" evidence="12">
    <location>
        <begin position="370"/>
        <end position="381"/>
    </location>
</feature>
<feature type="region of interest" description="Disordered" evidence="12">
    <location>
        <begin position="367"/>
        <end position="401"/>
    </location>
</feature>
<dbReference type="SUPFAM" id="SSF57667">
    <property type="entry name" value="beta-beta-alpha zinc fingers"/>
    <property type="match status" value="4"/>
</dbReference>
<feature type="domain" description="C2H2-type" evidence="13">
    <location>
        <begin position="179"/>
        <end position="206"/>
    </location>
</feature>
<evidence type="ECO:0000256" key="1">
    <source>
        <dbReference type="ARBA" id="ARBA00004123"/>
    </source>
</evidence>
<keyword evidence="9" id="KW-0804">Transcription</keyword>
<dbReference type="InterPro" id="IPR036236">
    <property type="entry name" value="Znf_C2H2_sf"/>
</dbReference>
<evidence type="ECO:0000256" key="3">
    <source>
        <dbReference type="ARBA" id="ARBA00022723"/>
    </source>
</evidence>
<dbReference type="PROSITE" id="PS50157">
    <property type="entry name" value="ZINC_FINGER_C2H2_2"/>
    <property type="match status" value="8"/>
</dbReference>
<sequence length="401" mass="44387">MAAILLPTRSKVPVSFEDVSVYFTKTEWKLLDLSQRLLYKRVMLENYSHLVSLGFAFCKPHVVSQLERGKGPWVSDFPRLGDPAGLRAGDRGTNKMPKAGQEHSGRELPITDLPAGKESHALGTAAQRGPQGLGQNLAPRPQLPKGAEKRYPCQQCGKSFSRSSNLIKHRVVHSGEKPYACPDCGRLFQRSLALLEHTRVHSGEKPFACPDCGKTFTRSSNLIKHQVIHSGEKPFACPECGKLFRRSFALLEHARVHSGERPYACPECGKAFRRSSNLIEHQRTHSGRKPYACRQCDKAFKGVSQLIHHQRSHSGGRPFACVQCGKAFRGRSGLSQHRRTHSGEKPYECSECGKAFGRRANLFKHQAVHSGPSWPASAAAGTTNSHARVSPAARPPRPRRS</sequence>
<dbReference type="SMR" id="U3KNL0"/>
<dbReference type="SMART" id="SM00349">
    <property type="entry name" value="KRAB"/>
    <property type="match status" value="1"/>
</dbReference>
<evidence type="ECO:0000256" key="8">
    <source>
        <dbReference type="ARBA" id="ARBA00023125"/>
    </source>
</evidence>
<feature type="domain" description="C2H2-type" evidence="13">
    <location>
        <begin position="235"/>
        <end position="262"/>
    </location>
</feature>
<proteinExistence type="inferred from homology"/>
<dbReference type="FunFam" id="3.30.160.60:FF:001111">
    <property type="entry name" value="Zinc finger protein 92 homolog"/>
    <property type="match status" value="2"/>
</dbReference>
<dbReference type="PROSITE" id="PS50805">
    <property type="entry name" value="KRAB"/>
    <property type="match status" value="1"/>
</dbReference>
<keyword evidence="8" id="KW-0238">DNA-binding</keyword>
<protein>
    <submittedName>
        <fullName evidence="15">ZFP92 zinc finger protein</fullName>
    </submittedName>
</protein>
<dbReference type="InterPro" id="IPR001909">
    <property type="entry name" value="KRAB"/>
</dbReference>
<evidence type="ECO:0000256" key="2">
    <source>
        <dbReference type="ARBA" id="ARBA00006991"/>
    </source>
</evidence>
<feature type="domain" description="C2H2-type" evidence="13">
    <location>
        <begin position="347"/>
        <end position="374"/>
    </location>
</feature>
<dbReference type="InterPro" id="IPR036051">
    <property type="entry name" value="KRAB_dom_sf"/>
</dbReference>
<dbReference type="InterPro" id="IPR013087">
    <property type="entry name" value="Znf_C2H2_type"/>
</dbReference>
<keyword evidence="7" id="KW-0805">Transcription regulation</keyword>
<evidence type="ECO:0000259" key="13">
    <source>
        <dbReference type="PROSITE" id="PS50157"/>
    </source>
</evidence>
<feature type="domain" description="C2H2-type" evidence="13">
    <location>
        <begin position="151"/>
        <end position="178"/>
    </location>
</feature>
<feature type="domain" description="C2H2-type" evidence="13">
    <location>
        <begin position="291"/>
        <end position="318"/>
    </location>
</feature>
<feature type="domain" description="C2H2-type" evidence="13">
    <location>
        <begin position="263"/>
        <end position="290"/>
    </location>
</feature>
<dbReference type="FunFam" id="3.30.160.60:FF:000128">
    <property type="entry name" value="zinc finger protein 268 isoform X1"/>
    <property type="match status" value="1"/>
</dbReference>
<gene>
    <name evidence="15" type="primary">ZFP92</name>
</gene>
<dbReference type="FunFam" id="3.30.160.60:FF:000384">
    <property type="entry name" value="Zinc finger protein 550"/>
    <property type="match status" value="2"/>
</dbReference>
<keyword evidence="5 11" id="KW-0863">Zinc-finger</keyword>
<evidence type="ECO:0000256" key="12">
    <source>
        <dbReference type="SAM" id="MobiDB-lite"/>
    </source>
</evidence>
<accession>U3KNL0</accession>
<evidence type="ECO:0000313" key="15">
    <source>
        <dbReference type="Ensembl" id="ENSOCUP00000026819.2"/>
    </source>
</evidence>
<keyword evidence="3" id="KW-0479">Metal-binding</keyword>
<evidence type="ECO:0000256" key="5">
    <source>
        <dbReference type="ARBA" id="ARBA00022771"/>
    </source>
</evidence>